<dbReference type="GO" id="GO:0030036">
    <property type="term" value="P:actin cytoskeleton organization"/>
    <property type="evidence" value="ECO:0007669"/>
    <property type="project" value="UniProtKB-UniRule"/>
</dbReference>
<feature type="compositionally biased region" description="Basic and acidic residues" evidence="3">
    <location>
        <begin position="1095"/>
        <end position="1109"/>
    </location>
</feature>
<feature type="region of interest" description="Disordered" evidence="3">
    <location>
        <begin position="977"/>
        <end position="1037"/>
    </location>
</feature>
<feature type="domain" description="WH2" evidence="4">
    <location>
        <begin position="1119"/>
        <end position="1137"/>
    </location>
</feature>
<dbReference type="GO" id="GO:2000601">
    <property type="term" value="P:positive regulation of Arp2/3 complex-mediated actin nucleation"/>
    <property type="evidence" value="ECO:0007669"/>
    <property type="project" value="TreeGrafter"/>
</dbReference>
<feature type="compositionally biased region" description="Basic and acidic residues" evidence="3">
    <location>
        <begin position="1006"/>
        <end position="1016"/>
    </location>
</feature>
<dbReference type="GO" id="GO:0071933">
    <property type="term" value="F:Arp2/3 complex binding"/>
    <property type="evidence" value="ECO:0007669"/>
    <property type="project" value="TreeGrafter"/>
</dbReference>
<dbReference type="OMA" id="HENADDM"/>
<keyword evidence="2" id="KW-0206">Cytoskeleton</keyword>
<keyword evidence="2" id="KW-0009">Actin-binding</keyword>
<comment type="subcellular location">
    <subcellularLocation>
        <location evidence="2">Cytoplasm</location>
        <location evidence="2">Cytoskeleton</location>
    </subcellularLocation>
</comment>
<feature type="compositionally biased region" description="Polar residues" evidence="3">
    <location>
        <begin position="1057"/>
        <end position="1075"/>
    </location>
</feature>
<comment type="similarity">
    <text evidence="1 2">Belongs to the SCAR/WAVE family.</text>
</comment>
<feature type="region of interest" description="Disordered" evidence="3">
    <location>
        <begin position="449"/>
        <end position="486"/>
    </location>
</feature>
<feature type="compositionally biased region" description="Polar residues" evidence="3">
    <location>
        <begin position="449"/>
        <end position="458"/>
    </location>
</feature>
<feature type="compositionally biased region" description="Pro residues" evidence="3">
    <location>
        <begin position="1024"/>
        <end position="1033"/>
    </location>
</feature>
<dbReference type="Gene3D" id="1.20.5.340">
    <property type="match status" value="1"/>
</dbReference>
<dbReference type="PANTHER" id="PTHR12902:SF33">
    <property type="entry name" value="PROTEIN SCAR3"/>
    <property type="match status" value="1"/>
</dbReference>
<dbReference type="InParanoid" id="A0A200QT44"/>
<evidence type="ECO:0000259" key="4">
    <source>
        <dbReference type="PROSITE" id="PS51082"/>
    </source>
</evidence>
<keyword evidence="6" id="KW-1185">Reference proteome</keyword>
<feature type="region of interest" description="Disordered" evidence="3">
    <location>
        <begin position="348"/>
        <end position="370"/>
    </location>
</feature>
<reference evidence="5 6" key="1">
    <citation type="journal article" date="2017" name="Mol. Plant">
        <title>The Genome of Medicinal Plant Macleaya cordata Provides New Insights into Benzylisoquinoline Alkaloids Metabolism.</title>
        <authorList>
            <person name="Liu X."/>
            <person name="Liu Y."/>
            <person name="Huang P."/>
            <person name="Ma Y."/>
            <person name="Qing Z."/>
            <person name="Tang Q."/>
            <person name="Cao H."/>
            <person name="Cheng P."/>
            <person name="Zheng Y."/>
            <person name="Yuan Z."/>
            <person name="Zhou Y."/>
            <person name="Liu J."/>
            <person name="Tang Z."/>
            <person name="Zhuo Y."/>
            <person name="Zhang Y."/>
            <person name="Yu L."/>
            <person name="Huang J."/>
            <person name="Yang P."/>
            <person name="Peng Q."/>
            <person name="Zhang J."/>
            <person name="Jiang W."/>
            <person name="Zhang Z."/>
            <person name="Lin K."/>
            <person name="Ro D.K."/>
            <person name="Chen X."/>
            <person name="Xiong X."/>
            <person name="Shang Y."/>
            <person name="Huang S."/>
            <person name="Zeng J."/>
        </authorList>
    </citation>
    <scope>NUCLEOTIDE SEQUENCE [LARGE SCALE GENOMIC DNA]</scope>
    <source>
        <strain evidence="6">cv. BLH2017</strain>
        <tissue evidence="5">Root</tissue>
    </source>
</reference>
<dbReference type="EMBL" id="MVGT01001103">
    <property type="protein sequence ID" value="OVA13630.1"/>
    <property type="molecule type" value="Genomic_DNA"/>
</dbReference>
<evidence type="ECO:0000313" key="5">
    <source>
        <dbReference type="EMBL" id="OVA13630.1"/>
    </source>
</evidence>
<dbReference type="OrthoDB" id="753427at2759"/>
<sequence length="1183" mass="130224">MPLVRVQVRNEYGLGAQELYRAAANAEDPKALLEGVSVSGLVGILRQLGDLAEFSAEVFHDLQEQVMATAARSHRIIDRVKHIEAALPPVEKAILAQKNHIHFAYSVGSGWHANIQARHNHLIHSDLPQFILESYEECRDPPRLHLLDKFDTAGPGACLKRYSDPSFFKSGLPASKPVNAEKVRRGKKAHKSKKKGSWRMNVEASQAVLLSQENSRMQFGSPSYRQNSTAETISTFGMRSKSDLGDSSTSSDSRSRSCYMDSVSDVNFSMRHEEQEDNELLTSSLKMHHVDILGSILPGEQNRVLDDDLPNCSLQEQSVPYSSSITWDEKTEIVKPMSHRFDNIVEEHGEASDMQPASSNQSKPESERTSPINADLEAILRDDENVPEPLFDGDQFVEVESELDNYMNALNNTVSETETGSEHQTKQEVKLTSAKLRSEEIECRTSVINEMNAQNSDSSDVESHAASQRSSNKQMSPSCSNSVSSKDLVHAEPPQNIFMGANPDVSVYTDVCGSTDIPDVSRVNGFGSAISDSLSSGSNIFSSKAPFNDKIISSVSESRKSPAITGGSSTLLWTNGGLLGLEPSKPPECSALNPVGELPSTQGTKDDRYALTSNTVMHNSQIDGCMRNLDMLNMTPEPIEKNPSSIERSDRSPDIVSPNDLSQDQLVSRTGIMVRTIDPSESSTLFHNKLDVCVAKDNSYELLSTALEAKNEKSKDPHRGSSVNNSDQYGLTEMSVMTPGAELPVVIDVKAPSSESHQENNEHSSSILLDKFPVNVLRSKVSPGDPSAPSSSLKSGLMKLQETHFNEQRRINKNVHKTSPVSNPKSQFEHGSPVNSLSSSPPLEHMTISFEPLNGFETSKLKLRFPNRHKFHDSIKDIMFPSFQLIPEPANSLRDIGFDSDDDTFSRLSHYLSDELMSQHSYSNSEQWESDETPGNKDNEIYDALRRVSSAESISSLFQQGDSHVSIYPDCDFESPDTENGIKTSHACSLSNLPNFDSVSPITSQQERKSDGKDLDSVLQYPNEPSPPTAPRLPPHEWIVKPPCAAVEEKQDGISEALNNPNDLQVPGSTTSQKPNPTPPYQPLYVEATSSPPRSKQDGQKLNGHRESKQIINGKDLGGEEDLLQQIRTKSFSLRHTAPAKPILTPKPTANIKVTAILEKANAIRQAFVGSDEGEDSESWSDH</sequence>
<feature type="region of interest" description="Disordered" evidence="3">
    <location>
        <begin position="639"/>
        <end position="661"/>
    </location>
</feature>
<feature type="compositionally biased region" description="Polar residues" evidence="3">
    <location>
        <begin position="817"/>
        <end position="826"/>
    </location>
</feature>
<feature type="region of interest" description="Disordered" evidence="3">
    <location>
        <begin position="1057"/>
        <end position="1120"/>
    </location>
</feature>
<dbReference type="GO" id="GO:0005856">
    <property type="term" value="C:cytoskeleton"/>
    <property type="evidence" value="ECO:0007669"/>
    <property type="project" value="UniProtKB-SubCell"/>
</dbReference>
<gene>
    <name evidence="5" type="ORF">BVC80_373g25</name>
</gene>
<feature type="compositionally biased region" description="Polar residues" evidence="3">
    <location>
        <begin position="465"/>
        <end position="485"/>
    </location>
</feature>
<dbReference type="PANTHER" id="PTHR12902">
    <property type="entry name" value="WASP-1"/>
    <property type="match status" value="1"/>
</dbReference>
<dbReference type="PROSITE" id="PS51082">
    <property type="entry name" value="WH2"/>
    <property type="match status" value="1"/>
</dbReference>
<protein>
    <recommendedName>
        <fullName evidence="2">Protein SCAR</fullName>
    </recommendedName>
    <alternativeName>
        <fullName evidence="2">Protein WAVE</fullName>
    </alternativeName>
</protein>
<dbReference type="AlphaFoldDB" id="A0A200QT44"/>
<accession>A0A200QT44</accession>
<feature type="compositionally biased region" description="Polar residues" evidence="3">
    <location>
        <begin position="981"/>
        <end position="1005"/>
    </location>
</feature>
<dbReference type="GO" id="GO:0034237">
    <property type="term" value="F:protein kinase A regulatory subunit binding"/>
    <property type="evidence" value="ECO:0007669"/>
    <property type="project" value="TreeGrafter"/>
</dbReference>
<comment type="caution">
    <text evidence="5">The sequence shown here is derived from an EMBL/GenBank/DDBJ whole genome shotgun (WGS) entry which is preliminary data.</text>
</comment>
<feature type="region of interest" description="Disordered" evidence="3">
    <location>
        <begin position="812"/>
        <end position="843"/>
    </location>
</feature>
<dbReference type="Gene3D" id="6.10.280.150">
    <property type="match status" value="2"/>
</dbReference>
<dbReference type="GO" id="GO:0003779">
    <property type="term" value="F:actin binding"/>
    <property type="evidence" value="ECO:0007669"/>
    <property type="project" value="UniProtKB-UniRule"/>
</dbReference>
<dbReference type="InterPro" id="IPR003124">
    <property type="entry name" value="WH2_dom"/>
</dbReference>
<proteinExistence type="inferred from homology"/>
<organism evidence="5 6">
    <name type="scientific">Macleaya cordata</name>
    <name type="common">Five-seeded plume-poppy</name>
    <name type="synonym">Bocconia cordata</name>
    <dbReference type="NCBI Taxonomy" id="56857"/>
    <lineage>
        <taxon>Eukaryota</taxon>
        <taxon>Viridiplantae</taxon>
        <taxon>Streptophyta</taxon>
        <taxon>Embryophyta</taxon>
        <taxon>Tracheophyta</taxon>
        <taxon>Spermatophyta</taxon>
        <taxon>Magnoliopsida</taxon>
        <taxon>Ranunculales</taxon>
        <taxon>Papaveraceae</taxon>
        <taxon>Papaveroideae</taxon>
        <taxon>Macleaya</taxon>
    </lineage>
</organism>
<feature type="compositionally biased region" description="Low complexity" evidence="3">
    <location>
        <begin position="245"/>
        <end position="258"/>
    </location>
</feature>
<keyword evidence="2" id="KW-0963">Cytoplasm</keyword>
<name>A0A200QT44_MACCD</name>
<dbReference type="FunCoup" id="A0A200QT44">
    <property type="interactions" value="1159"/>
</dbReference>
<evidence type="ECO:0000313" key="6">
    <source>
        <dbReference type="Proteomes" id="UP000195402"/>
    </source>
</evidence>
<dbReference type="STRING" id="56857.A0A200QT44"/>
<evidence type="ECO:0000256" key="1">
    <source>
        <dbReference type="ARBA" id="ARBA00006993"/>
    </source>
</evidence>
<comment type="function">
    <text evidence="2">Involved in regulation of actin and microtubule organization. Part of a WAVE complex that activates the Arp2/3 complex.</text>
</comment>
<feature type="region of interest" description="Disordered" evidence="3">
    <location>
        <begin position="233"/>
        <end position="258"/>
    </location>
</feature>
<dbReference type="Proteomes" id="UP000195402">
    <property type="component" value="Unassembled WGS sequence"/>
</dbReference>
<evidence type="ECO:0000256" key="3">
    <source>
        <dbReference type="SAM" id="MobiDB-lite"/>
    </source>
</evidence>
<evidence type="ECO:0000256" key="2">
    <source>
        <dbReference type="RuleBase" id="RU367034"/>
    </source>
</evidence>
<dbReference type="InterPro" id="IPR028288">
    <property type="entry name" value="SCAR/WAVE_fam"/>
</dbReference>